<dbReference type="GO" id="GO:0006865">
    <property type="term" value="P:amino acid transport"/>
    <property type="evidence" value="ECO:0007669"/>
    <property type="project" value="UniProtKB-KW"/>
</dbReference>
<feature type="transmembrane region" description="Helical" evidence="9">
    <location>
        <begin position="337"/>
        <end position="359"/>
    </location>
</feature>
<evidence type="ECO:0000256" key="4">
    <source>
        <dbReference type="ARBA" id="ARBA00022692"/>
    </source>
</evidence>
<dbReference type="InterPro" id="IPR017779">
    <property type="entry name" value="ABC_UrtB_bac"/>
</dbReference>
<evidence type="ECO:0000256" key="9">
    <source>
        <dbReference type="SAM" id="Phobius"/>
    </source>
</evidence>
<evidence type="ECO:0000256" key="5">
    <source>
        <dbReference type="ARBA" id="ARBA00022970"/>
    </source>
</evidence>
<dbReference type="InterPro" id="IPR016024">
    <property type="entry name" value="ARM-type_fold"/>
</dbReference>
<dbReference type="NCBIfam" id="TIGR03409">
    <property type="entry name" value="urea_trans_UrtB"/>
    <property type="match status" value="1"/>
</dbReference>
<dbReference type="OrthoDB" id="9807115at2"/>
<feature type="signal peptide" evidence="10">
    <location>
        <begin position="1"/>
        <end position="28"/>
    </location>
</feature>
<dbReference type="InterPro" id="IPR001851">
    <property type="entry name" value="ABC_transp_permease"/>
</dbReference>
<keyword evidence="7 9" id="KW-0472">Membrane</keyword>
<evidence type="ECO:0000256" key="6">
    <source>
        <dbReference type="ARBA" id="ARBA00022989"/>
    </source>
</evidence>
<evidence type="ECO:0000256" key="7">
    <source>
        <dbReference type="ARBA" id="ARBA00023136"/>
    </source>
</evidence>
<dbReference type="KEGG" id="pus:CKA81_03590"/>
<evidence type="ECO:0000256" key="2">
    <source>
        <dbReference type="ARBA" id="ARBA00022448"/>
    </source>
</evidence>
<dbReference type="GO" id="GO:0022857">
    <property type="term" value="F:transmembrane transporter activity"/>
    <property type="evidence" value="ECO:0007669"/>
    <property type="project" value="InterPro"/>
</dbReference>
<keyword evidence="3" id="KW-1003">Cell membrane</keyword>
<dbReference type="EMBL" id="CP022987">
    <property type="protein sequence ID" value="QAA93025.1"/>
    <property type="molecule type" value="Genomic_DNA"/>
</dbReference>
<evidence type="ECO:0000256" key="10">
    <source>
        <dbReference type="SAM" id="SignalP"/>
    </source>
</evidence>
<evidence type="ECO:0000313" key="12">
    <source>
        <dbReference type="Proteomes" id="UP000283474"/>
    </source>
</evidence>
<comment type="similarity">
    <text evidence="8">Belongs to the binding-protein-dependent transport system permease family. LivHM subfamily.</text>
</comment>
<feature type="transmembrane region" description="Helical" evidence="9">
    <location>
        <begin position="503"/>
        <end position="522"/>
    </location>
</feature>
<organism evidence="11 12">
    <name type="scientific">Pollutimonas thiosulfatoxidans</name>
    <dbReference type="NCBI Taxonomy" id="2028345"/>
    <lineage>
        <taxon>Bacteria</taxon>
        <taxon>Pseudomonadati</taxon>
        <taxon>Pseudomonadota</taxon>
        <taxon>Betaproteobacteria</taxon>
        <taxon>Burkholderiales</taxon>
        <taxon>Alcaligenaceae</taxon>
        <taxon>Pollutimonas</taxon>
    </lineage>
</organism>
<keyword evidence="6 9" id="KW-1133">Transmembrane helix</keyword>
<feature type="transmembrane region" description="Helical" evidence="9">
    <location>
        <begin position="473"/>
        <end position="497"/>
    </location>
</feature>
<evidence type="ECO:0000256" key="1">
    <source>
        <dbReference type="ARBA" id="ARBA00004651"/>
    </source>
</evidence>
<dbReference type="Proteomes" id="UP000283474">
    <property type="component" value="Chromosome"/>
</dbReference>
<dbReference type="CDD" id="cd06582">
    <property type="entry name" value="TM_PBP1_LivH_like"/>
    <property type="match status" value="1"/>
</dbReference>
<evidence type="ECO:0000313" key="11">
    <source>
        <dbReference type="EMBL" id="QAA93025.1"/>
    </source>
</evidence>
<dbReference type="InterPro" id="IPR011989">
    <property type="entry name" value="ARM-like"/>
</dbReference>
<dbReference type="AlphaFoldDB" id="A0A410G9Z9"/>
<protein>
    <submittedName>
        <fullName evidence="11">Urea ABC transporter permease subunit UrtB</fullName>
    </submittedName>
</protein>
<dbReference type="Pfam" id="PF02653">
    <property type="entry name" value="BPD_transp_2"/>
    <property type="match status" value="1"/>
</dbReference>
<dbReference type="GO" id="GO:0005886">
    <property type="term" value="C:plasma membrane"/>
    <property type="evidence" value="ECO:0007669"/>
    <property type="project" value="UniProtKB-SubCell"/>
</dbReference>
<dbReference type="SUPFAM" id="SSF48371">
    <property type="entry name" value="ARM repeat"/>
    <property type="match status" value="1"/>
</dbReference>
<keyword evidence="4 9" id="KW-0812">Transmembrane</keyword>
<dbReference type="InterPro" id="IPR052157">
    <property type="entry name" value="BCAA_transport_permease"/>
</dbReference>
<proteinExistence type="inferred from homology"/>
<evidence type="ECO:0000256" key="3">
    <source>
        <dbReference type="ARBA" id="ARBA00022475"/>
    </source>
</evidence>
<feature type="transmembrane region" description="Helical" evidence="9">
    <location>
        <begin position="246"/>
        <end position="273"/>
    </location>
</feature>
<dbReference type="Gene3D" id="1.25.10.10">
    <property type="entry name" value="Leucine-rich Repeat Variant"/>
    <property type="match status" value="1"/>
</dbReference>
<keyword evidence="10" id="KW-0732">Signal</keyword>
<dbReference type="Pfam" id="PF13646">
    <property type="entry name" value="HEAT_2"/>
    <property type="match status" value="1"/>
</dbReference>
<dbReference type="RefSeq" id="WP_128354079.1">
    <property type="nucleotide sequence ID" value="NZ_CP022987.1"/>
</dbReference>
<keyword evidence="5" id="KW-0029">Amino-acid transport</keyword>
<dbReference type="PANTHER" id="PTHR11795:SF447">
    <property type="entry name" value="ABC TRANSPORTER PERMEASE PROTEIN"/>
    <property type="match status" value="1"/>
</dbReference>
<reference evidence="11 12" key="1">
    <citation type="submission" date="2017-08" db="EMBL/GenBank/DDBJ databases">
        <authorList>
            <person name="Park S.-J."/>
            <person name="Kim H."/>
        </authorList>
    </citation>
    <scope>NUCLEOTIDE SEQUENCE [LARGE SCALE GENOMIC DNA]</scope>
    <source>
        <strain evidence="12">ye3</strain>
    </source>
</reference>
<comment type="subcellular location">
    <subcellularLocation>
        <location evidence="1">Cell membrane</location>
        <topology evidence="1">Multi-pass membrane protein</topology>
    </subcellularLocation>
</comment>
<feature type="transmembrane region" description="Helical" evidence="9">
    <location>
        <begin position="379"/>
        <end position="406"/>
    </location>
</feature>
<dbReference type="PANTHER" id="PTHR11795">
    <property type="entry name" value="BRANCHED-CHAIN AMINO ACID TRANSPORT SYSTEM PERMEASE PROTEIN LIVH"/>
    <property type="match status" value="1"/>
</dbReference>
<keyword evidence="12" id="KW-1185">Reference proteome</keyword>
<gene>
    <name evidence="11" type="primary">urtB</name>
    <name evidence="11" type="ORF">CKA81_03590</name>
</gene>
<keyword evidence="2" id="KW-0813">Transport</keyword>
<accession>A0A410G9Z9</accession>
<feature type="chain" id="PRO_5019199449" evidence="10">
    <location>
        <begin position="29"/>
        <end position="538"/>
    </location>
</feature>
<evidence type="ECO:0000256" key="8">
    <source>
        <dbReference type="ARBA" id="ARBA00037998"/>
    </source>
</evidence>
<name>A0A410G9Z9_9BURK</name>
<sequence length="538" mass="57258">MSYQACQAFWRQLALSLLLLMPGHVAWADGPARLDAAMLAPLVQGDTSAKLQVIAQLGQMSDAASIRILKALGSARLFATPQGSILVQTENDRSWDPLTGKESALPDDVDAIIINNRLRGAINGALAASDLFSDDPQARLAAARRLQRGADPLTVPLLNKASAQETHGDVRRALGIALATLALKSSDADTRRMAVQVLGKSGDGAFRSALADLAEADTDPQVRVAAAGALKQIDSHLWKIEWAGNLFYGISLGSVLLLAALGLAITFGLMGVINMAHGELLMIGAYASYLMQLLFKNYMPAWIDWYVIAALPVAFLVTAAVGMVMERTVIRWLYARPLESLLATWGISLILMQAVRTLFGAQNVEVGNPSWMSGGVTLLGGLVLSYNRLAIIVFSLLVVFFVWLLLNHTRLGLFVRAITQNRRMADCVGVPTGRIDMLAFGLGSGIAGLGGVALSQLGNVGPDLGRAYLVDSFMVVVLGGVGQLAGTVVAALGLGTINKFLEPWAGAVMAKITILVLIVLFVQKRPQGLFAPRGRSVE</sequence>
<feature type="transmembrane region" description="Helical" evidence="9">
    <location>
        <begin position="305"/>
        <end position="325"/>
    </location>
</feature>